<evidence type="ECO:0000256" key="4">
    <source>
        <dbReference type="ARBA" id="ARBA00022989"/>
    </source>
</evidence>
<evidence type="ECO:0000256" key="5">
    <source>
        <dbReference type="ARBA" id="ARBA00023136"/>
    </source>
</evidence>
<dbReference type="Proteomes" id="UP000887575">
    <property type="component" value="Unassembled WGS sequence"/>
</dbReference>
<dbReference type="GO" id="GO:0005886">
    <property type="term" value="C:plasma membrane"/>
    <property type="evidence" value="ECO:0007669"/>
    <property type="project" value="UniProtKB-ARBA"/>
</dbReference>
<organism evidence="7 8">
    <name type="scientific">Mesorhabditis belari</name>
    <dbReference type="NCBI Taxonomy" id="2138241"/>
    <lineage>
        <taxon>Eukaryota</taxon>
        <taxon>Metazoa</taxon>
        <taxon>Ecdysozoa</taxon>
        <taxon>Nematoda</taxon>
        <taxon>Chromadorea</taxon>
        <taxon>Rhabditida</taxon>
        <taxon>Rhabditina</taxon>
        <taxon>Rhabditomorpha</taxon>
        <taxon>Rhabditoidea</taxon>
        <taxon>Rhabditidae</taxon>
        <taxon>Mesorhabditinae</taxon>
        <taxon>Mesorhabditis</taxon>
    </lineage>
</organism>
<evidence type="ECO:0000256" key="6">
    <source>
        <dbReference type="RuleBase" id="RU910716"/>
    </source>
</evidence>
<evidence type="ECO:0000313" key="8">
    <source>
        <dbReference type="WBParaSite" id="MBELARI_LOCUS9164"/>
    </source>
</evidence>
<evidence type="ECO:0000256" key="2">
    <source>
        <dbReference type="ARBA" id="ARBA00008789"/>
    </source>
</evidence>
<dbReference type="AlphaFoldDB" id="A0AAF3FPN2"/>
<evidence type="ECO:0000313" key="7">
    <source>
        <dbReference type="Proteomes" id="UP000887575"/>
    </source>
</evidence>
<protein>
    <recommendedName>
        <fullName evidence="6">XK-related protein</fullName>
    </recommendedName>
</protein>
<keyword evidence="5 6" id="KW-0472">Membrane</keyword>
<keyword evidence="7" id="KW-1185">Reference proteome</keyword>
<dbReference type="WBParaSite" id="MBELARI_LOCUS9164">
    <property type="protein sequence ID" value="MBELARI_LOCUS9164"/>
    <property type="gene ID" value="MBELARI_LOCUS9164"/>
</dbReference>
<accession>A0AAF3FPN2</accession>
<dbReference type="Pfam" id="PF09815">
    <property type="entry name" value="XK-related"/>
    <property type="match status" value="1"/>
</dbReference>
<evidence type="ECO:0000256" key="3">
    <source>
        <dbReference type="ARBA" id="ARBA00022692"/>
    </source>
</evidence>
<feature type="transmembrane region" description="Helical" evidence="6">
    <location>
        <begin position="71"/>
        <end position="92"/>
    </location>
</feature>
<feature type="transmembrane region" description="Helical" evidence="6">
    <location>
        <begin position="26"/>
        <end position="44"/>
    </location>
</feature>
<comment type="subcellular location">
    <subcellularLocation>
        <location evidence="1 6">Membrane</location>
        <topology evidence="1 6">Multi-pass membrane protein</topology>
    </subcellularLocation>
</comment>
<keyword evidence="4 6" id="KW-1133">Transmembrane helix</keyword>
<proteinExistence type="inferred from homology"/>
<reference evidence="8" key="1">
    <citation type="submission" date="2024-02" db="UniProtKB">
        <authorList>
            <consortium name="WormBaseParasite"/>
        </authorList>
    </citation>
    <scope>IDENTIFICATION</scope>
</reference>
<comment type="caution">
    <text evidence="6">Lacks conserved residue(s) required for the propagation of feature annotation.</text>
</comment>
<dbReference type="InterPro" id="IPR018629">
    <property type="entry name" value="XK-rel"/>
</dbReference>
<comment type="similarity">
    <text evidence="2 6">Belongs to the XK family.</text>
</comment>
<keyword evidence="3 6" id="KW-0812">Transmembrane</keyword>
<sequence length="146" mass="17166">MFDDEMRSQMRSQSGRSQKSICRKSFLFKVFACIFQLGPILYYIRALIEGIRFRKEKNAKEARKHFCKNSFAVYVQIVSLLLSLSSACWSISIQHRSLRLCRPDKVNMHPHESVLQSVKAPFNFWIEMGIDRADGRTRRQYTIALR</sequence>
<name>A0AAF3FPN2_9BILA</name>
<evidence type="ECO:0000256" key="1">
    <source>
        <dbReference type="ARBA" id="ARBA00004141"/>
    </source>
</evidence>